<evidence type="ECO:0000256" key="10">
    <source>
        <dbReference type="ARBA" id="ARBA00023237"/>
    </source>
</evidence>
<evidence type="ECO:0000256" key="4">
    <source>
        <dbReference type="ARBA" id="ARBA00022496"/>
    </source>
</evidence>
<evidence type="ECO:0000256" key="12">
    <source>
        <dbReference type="RuleBase" id="RU003357"/>
    </source>
</evidence>
<keyword evidence="6" id="KW-0408">Iron</keyword>
<keyword evidence="2 11" id="KW-0813">Transport</keyword>
<evidence type="ECO:0000256" key="5">
    <source>
        <dbReference type="ARBA" id="ARBA00022692"/>
    </source>
</evidence>
<dbReference type="PANTHER" id="PTHR32552:SF81">
    <property type="entry name" value="TONB-DEPENDENT OUTER MEMBRANE RECEPTOR"/>
    <property type="match status" value="1"/>
</dbReference>
<keyword evidence="3 11" id="KW-1134">Transmembrane beta strand</keyword>
<dbReference type="InterPro" id="IPR036942">
    <property type="entry name" value="Beta-barrel_TonB_sf"/>
</dbReference>
<evidence type="ECO:0000256" key="6">
    <source>
        <dbReference type="ARBA" id="ARBA00023004"/>
    </source>
</evidence>
<keyword evidence="13" id="KW-0732">Signal</keyword>
<keyword evidence="7" id="KW-0406">Ion transport</keyword>
<proteinExistence type="inferred from homology"/>
<comment type="caution">
    <text evidence="16">The sequence shown here is derived from an EMBL/GenBank/DDBJ whole genome shotgun (WGS) entry which is preliminary data.</text>
</comment>
<evidence type="ECO:0000313" key="17">
    <source>
        <dbReference type="Proteomes" id="UP001560685"/>
    </source>
</evidence>
<keyword evidence="17" id="KW-1185">Reference proteome</keyword>
<dbReference type="RefSeq" id="WP_369312174.1">
    <property type="nucleotide sequence ID" value="NZ_JBEHZE010000001.1"/>
</dbReference>
<dbReference type="PANTHER" id="PTHR32552">
    <property type="entry name" value="FERRICHROME IRON RECEPTOR-RELATED"/>
    <property type="match status" value="1"/>
</dbReference>
<keyword evidence="10 11" id="KW-0998">Cell outer membrane</keyword>
<feature type="signal peptide" evidence="13">
    <location>
        <begin position="1"/>
        <end position="25"/>
    </location>
</feature>
<evidence type="ECO:0000256" key="8">
    <source>
        <dbReference type="ARBA" id="ARBA00023077"/>
    </source>
</evidence>
<dbReference type="EMBL" id="JBEHZE010000001">
    <property type="protein sequence ID" value="MEX6632266.1"/>
    <property type="molecule type" value="Genomic_DNA"/>
</dbReference>
<evidence type="ECO:0000256" key="7">
    <source>
        <dbReference type="ARBA" id="ARBA00023065"/>
    </source>
</evidence>
<dbReference type="PROSITE" id="PS52016">
    <property type="entry name" value="TONB_DEPENDENT_REC_3"/>
    <property type="match status" value="1"/>
</dbReference>
<keyword evidence="4" id="KW-0410">Iron transport</keyword>
<keyword evidence="8 12" id="KW-0798">TonB box</keyword>
<feature type="domain" description="TonB-dependent receptor-like beta-barrel" evidence="14">
    <location>
        <begin position="313"/>
        <end position="840"/>
    </location>
</feature>
<keyword evidence="5 11" id="KW-0812">Transmembrane</keyword>
<dbReference type="InterPro" id="IPR012910">
    <property type="entry name" value="Plug_dom"/>
</dbReference>
<evidence type="ECO:0000259" key="14">
    <source>
        <dbReference type="Pfam" id="PF00593"/>
    </source>
</evidence>
<dbReference type="InterPro" id="IPR000531">
    <property type="entry name" value="Beta-barrel_TonB"/>
</dbReference>
<evidence type="ECO:0000313" key="16">
    <source>
        <dbReference type="EMBL" id="MEX6632266.1"/>
    </source>
</evidence>
<organism evidence="16 17">
    <name type="scientific">Hyphococcus lacteus</name>
    <dbReference type="NCBI Taxonomy" id="3143536"/>
    <lineage>
        <taxon>Bacteria</taxon>
        <taxon>Pseudomonadati</taxon>
        <taxon>Pseudomonadota</taxon>
        <taxon>Alphaproteobacteria</taxon>
        <taxon>Parvularculales</taxon>
        <taxon>Parvularculaceae</taxon>
        <taxon>Hyphococcus</taxon>
    </lineage>
</organism>
<dbReference type="Gene3D" id="2.40.170.20">
    <property type="entry name" value="TonB-dependent receptor, beta-barrel domain"/>
    <property type="match status" value="3"/>
</dbReference>
<dbReference type="InterPro" id="IPR039426">
    <property type="entry name" value="TonB-dep_rcpt-like"/>
</dbReference>
<dbReference type="Pfam" id="PF00593">
    <property type="entry name" value="TonB_dep_Rec_b-barrel"/>
    <property type="match status" value="1"/>
</dbReference>
<evidence type="ECO:0000259" key="15">
    <source>
        <dbReference type="Pfam" id="PF07715"/>
    </source>
</evidence>
<evidence type="ECO:0000256" key="3">
    <source>
        <dbReference type="ARBA" id="ARBA00022452"/>
    </source>
</evidence>
<name>A0ABV3Z447_9PROT</name>
<comment type="similarity">
    <text evidence="11 12">Belongs to the TonB-dependent receptor family.</text>
</comment>
<accession>A0ABV3Z447</accession>
<gene>
    <name evidence="16" type="ORF">ABFZ84_01775</name>
</gene>
<dbReference type="Proteomes" id="UP001560685">
    <property type="component" value="Unassembled WGS sequence"/>
</dbReference>
<keyword evidence="9 11" id="KW-0472">Membrane</keyword>
<evidence type="ECO:0000256" key="11">
    <source>
        <dbReference type="PROSITE-ProRule" id="PRU01360"/>
    </source>
</evidence>
<comment type="subcellular location">
    <subcellularLocation>
        <location evidence="1 11">Cell outer membrane</location>
        <topology evidence="1 11">Multi-pass membrane protein</topology>
    </subcellularLocation>
</comment>
<evidence type="ECO:0000256" key="2">
    <source>
        <dbReference type="ARBA" id="ARBA00022448"/>
    </source>
</evidence>
<dbReference type="Pfam" id="PF07715">
    <property type="entry name" value="Plug"/>
    <property type="match status" value="1"/>
</dbReference>
<feature type="chain" id="PRO_5046436597" evidence="13">
    <location>
        <begin position="26"/>
        <end position="877"/>
    </location>
</feature>
<keyword evidence="16" id="KW-0675">Receptor</keyword>
<evidence type="ECO:0000256" key="1">
    <source>
        <dbReference type="ARBA" id="ARBA00004571"/>
    </source>
</evidence>
<evidence type="ECO:0000256" key="9">
    <source>
        <dbReference type="ARBA" id="ARBA00023136"/>
    </source>
</evidence>
<dbReference type="SUPFAM" id="SSF56935">
    <property type="entry name" value="Porins"/>
    <property type="match status" value="1"/>
</dbReference>
<sequence length="877" mass="93891">MMKQDSGLKVFSTRLLMGVALGAVATTGVSAQSDQIVVTATKRAQTLQEVPIAVSVVDAETIEKSQINDLIDLQTVVPSLRITQLQNSSQTNFTIRGFGNGANNPGIESSVGVFIDGVYRSRSAAAVLDLPTLERVEVLRGPQSTLFGKNVSAGAISITTKMPEFDWGGSVEASYGNYDQVLFKGSLTGPLTDTLAFRVSGSTNNRKGYYTNIVDGTDQNERDRWAVRGQLLWEPTENLSFRMIGDYNKIDENCCGAVTILNGPATQAIGAPVAFGGLGEEITDGTDPFSRNVAVDAETFNVLKGKGISLQGDWDLGGAQLTSITAYREQSDFGNTDVDFSGADLAQNPQDRSYETFTQEIRLASTGDNRLDWLIGGFYFNEDVFLQRDVVFGTQQRDFVNILLSPLGSDLLTVEGGSQLIGALTTGPTALFPEFGPVTPIPFGASFVPGSGVFGTYNMDNESYSLFGQFDFDVTDRLTLSGGISYINDSKSATGVSNLTDSFSLFDMSAGGSFVAATIMGNLIGTPFDPTNPTPFFVAAQTLAGSNPTAFTAARDGALAGAQGALAADPSLNPFAALTAAQFFAPQVNFPNPADPLDDGKLDSDDIAWTARLGYDLTDSLNAYFTYATGFKAGAFNLSSDSRPPDPLTGFGRTAQPEDVRLLELGVKTNFNGGYINFAIFDQKIEGFQSNVFNGTGFDLANAGEQSVRGFEIESLYQVFEPLTLTFALTYLDPEYDSFTGAGCTPFDVVNCGAGEDFRDLSGTRVAGVHEVSLTTSATYSHNFSDTVSGYGRIEYIYESDVSLIENVPASLTREVNVLNASIGIETESGFEVMVWGRNLTDDEYYLQGFPTVVQSGSASGYTNPPRTYGVTVRKSF</sequence>
<feature type="domain" description="TonB-dependent receptor plug" evidence="15">
    <location>
        <begin position="47"/>
        <end position="155"/>
    </location>
</feature>
<protein>
    <submittedName>
        <fullName evidence="16">TonB-dependent receptor</fullName>
    </submittedName>
</protein>
<reference evidence="16 17" key="1">
    <citation type="submission" date="2024-05" db="EMBL/GenBank/DDBJ databases">
        <title>Three bacterial strains, DH-69, EH-24, and ECK-19 isolated from coastal sediments.</title>
        <authorList>
            <person name="Ye Y.-Q."/>
            <person name="Du Z.-J."/>
        </authorList>
    </citation>
    <scope>NUCLEOTIDE SEQUENCE [LARGE SCALE GENOMIC DNA]</scope>
    <source>
        <strain evidence="16 17">ECK-19</strain>
    </source>
</reference>
<evidence type="ECO:0000256" key="13">
    <source>
        <dbReference type="SAM" id="SignalP"/>
    </source>
</evidence>